<dbReference type="SUPFAM" id="SSF49464">
    <property type="entry name" value="Carboxypeptidase regulatory domain-like"/>
    <property type="match status" value="1"/>
</dbReference>
<dbReference type="Gene3D" id="2.40.170.20">
    <property type="entry name" value="TonB-dependent receptor, beta-barrel domain"/>
    <property type="match status" value="1"/>
</dbReference>
<dbReference type="Pfam" id="PF07715">
    <property type="entry name" value="Plug"/>
    <property type="match status" value="1"/>
</dbReference>
<dbReference type="InterPro" id="IPR036942">
    <property type="entry name" value="Beta-barrel_TonB_sf"/>
</dbReference>
<evidence type="ECO:0000256" key="7">
    <source>
        <dbReference type="ARBA" id="ARBA00023237"/>
    </source>
</evidence>
<protein>
    <submittedName>
        <fullName evidence="11">Outer membrane receptor proteins, mostly Fe transport</fullName>
    </submittedName>
</protein>
<proteinExistence type="inferred from homology"/>
<accession>A0A286A6Q1</accession>
<dbReference type="SUPFAM" id="SSF56935">
    <property type="entry name" value="Porins"/>
    <property type="match status" value="1"/>
</dbReference>
<keyword evidence="6 8" id="KW-0472">Membrane</keyword>
<comment type="subcellular location">
    <subcellularLocation>
        <location evidence="1 8">Cell outer membrane</location>
        <topology evidence="1 8">Multi-pass membrane protein</topology>
    </subcellularLocation>
</comment>
<feature type="chain" id="PRO_5012289905" evidence="9">
    <location>
        <begin position="22"/>
        <end position="797"/>
    </location>
</feature>
<feature type="domain" description="TonB-dependent receptor plug" evidence="10">
    <location>
        <begin position="122"/>
        <end position="225"/>
    </location>
</feature>
<dbReference type="GO" id="GO:0044718">
    <property type="term" value="P:siderophore transmembrane transport"/>
    <property type="evidence" value="ECO:0007669"/>
    <property type="project" value="TreeGrafter"/>
</dbReference>
<name>A0A286A6Q1_9SPHI</name>
<dbReference type="PANTHER" id="PTHR30069">
    <property type="entry name" value="TONB-DEPENDENT OUTER MEMBRANE RECEPTOR"/>
    <property type="match status" value="1"/>
</dbReference>
<dbReference type="RefSeq" id="WP_097132432.1">
    <property type="nucleotide sequence ID" value="NZ_OCMT01000003.1"/>
</dbReference>
<gene>
    <name evidence="11" type="ORF">SAMN06297358_2585</name>
</gene>
<dbReference type="GO" id="GO:0015344">
    <property type="term" value="F:siderophore uptake transmembrane transporter activity"/>
    <property type="evidence" value="ECO:0007669"/>
    <property type="project" value="TreeGrafter"/>
</dbReference>
<keyword evidence="2 8" id="KW-0813">Transport</keyword>
<keyword evidence="5 9" id="KW-0732">Signal</keyword>
<dbReference type="Proteomes" id="UP000219281">
    <property type="component" value="Unassembled WGS sequence"/>
</dbReference>
<evidence type="ECO:0000256" key="4">
    <source>
        <dbReference type="ARBA" id="ARBA00022692"/>
    </source>
</evidence>
<dbReference type="InterPro" id="IPR008969">
    <property type="entry name" value="CarboxyPept-like_regulatory"/>
</dbReference>
<dbReference type="PROSITE" id="PS52016">
    <property type="entry name" value="TONB_DEPENDENT_REC_3"/>
    <property type="match status" value="1"/>
</dbReference>
<dbReference type="InterPro" id="IPR039426">
    <property type="entry name" value="TonB-dep_rcpt-like"/>
</dbReference>
<dbReference type="InterPro" id="IPR037066">
    <property type="entry name" value="Plug_dom_sf"/>
</dbReference>
<keyword evidence="3 8" id="KW-1134">Transmembrane beta strand</keyword>
<evidence type="ECO:0000256" key="9">
    <source>
        <dbReference type="SAM" id="SignalP"/>
    </source>
</evidence>
<reference evidence="12" key="1">
    <citation type="submission" date="2017-09" db="EMBL/GenBank/DDBJ databases">
        <authorList>
            <person name="Varghese N."/>
            <person name="Submissions S."/>
        </authorList>
    </citation>
    <scope>NUCLEOTIDE SEQUENCE [LARGE SCALE GENOMIC DNA]</scope>
    <source>
        <strain evidence="12">CGMCC 1.12803</strain>
    </source>
</reference>
<dbReference type="Gene3D" id="2.170.130.10">
    <property type="entry name" value="TonB-dependent receptor, plug domain"/>
    <property type="match status" value="1"/>
</dbReference>
<feature type="signal peptide" evidence="9">
    <location>
        <begin position="1"/>
        <end position="21"/>
    </location>
</feature>
<evidence type="ECO:0000256" key="1">
    <source>
        <dbReference type="ARBA" id="ARBA00004571"/>
    </source>
</evidence>
<evidence type="ECO:0000256" key="8">
    <source>
        <dbReference type="PROSITE-ProRule" id="PRU01360"/>
    </source>
</evidence>
<dbReference type="OrthoDB" id="9812892at2"/>
<evidence type="ECO:0000313" key="12">
    <source>
        <dbReference type="Proteomes" id="UP000219281"/>
    </source>
</evidence>
<evidence type="ECO:0000256" key="6">
    <source>
        <dbReference type="ARBA" id="ARBA00023136"/>
    </source>
</evidence>
<keyword evidence="7 8" id="KW-0998">Cell outer membrane</keyword>
<dbReference type="InterPro" id="IPR012910">
    <property type="entry name" value="Plug_dom"/>
</dbReference>
<evidence type="ECO:0000256" key="5">
    <source>
        <dbReference type="ARBA" id="ARBA00022729"/>
    </source>
</evidence>
<dbReference type="PANTHER" id="PTHR30069:SF29">
    <property type="entry name" value="HEMOGLOBIN AND HEMOGLOBIN-HAPTOGLOBIN-BINDING PROTEIN 1-RELATED"/>
    <property type="match status" value="1"/>
</dbReference>
<keyword evidence="11" id="KW-0675">Receptor</keyword>
<evidence type="ECO:0000259" key="10">
    <source>
        <dbReference type="Pfam" id="PF07715"/>
    </source>
</evidence>
<dbReference type="EMBL" id="OCMT01000003">
    <property type="protein sequence ID" value="SOD17585.1"/>
    <property type="molecule type" value="Genomic_DNA"/>
</dbReference>
<dbReference type="GO" id="GO:0009279">
    <property type="term" value="C:cell outer membrane"/>
    <property type="evidence" value="ECO:0007669"/>
    <property type="project" value="UniProtKB-SubCell"/>
</dbReference>
<keyword evidence="4 8" id="KW-0812">Transmembrane</keyword>
<keyword evidence="12" id="KW-1185">Reference proteome</keyword>
<dbReference type="AlphaFoldDB" id="A0A286A6Q1"/>
<evidence type="ECO:0000256" key="3">
    <source>
        <dbReference type="ARBA" id="ARBA00022452"/>
    </source>
</evidence>
<dbReference type="Pfam" id="PF13715">
    <property type="entry name" value="CarbopepD_reg_2"/>
    <property type="match status" value="1"/>
</dbReference>
<sequence length="797" mass="89629">MFRFKLLLSFIFSILIISVSAQQNASISGSVTDSAGVIIGASALLKGTKIGATTDANGRFQLKNIKPGNYTLIVSYIGFRSISREISLAENQNLQLNFLIEPNPNDLKGVDVKGKTVSVELKQSSFTVNAIDLKAFQNTNADLNAILNKSSGIKVRESGGLGSDFNFTLNGLSGRQIRFFIDGIPMESFGSSFGLNNIPVNLAERIEVYKGVVPVELGADALGGAVNVVTNQSVPKFLDASVSYGSFNTTRIALSGKYTDQKTGLYVSANAYHNYSDNNYLMRSNPKYDVIFETYENGKPIPSDVRRFHSAYRSTMAQVGVGVVDKPWADKLELNLLYSDMYKEIQTGANVSRVIGEVTNREKFLMPSLKYKKTNFLAKGLTATLFASTSVQRSDVPDTANYRYNWQGRDREELIAGELYGIKTVYHYRNTASIARANFSYEIDENNSFNLNYNYNHFARRATESFGIAQNNTFDIPNTIGKQVAGIAYQNNAFNKRLTTSVFGKFYHLNALVRNAVYFSQEQTYLKSDSETSNNYFGYGLASRYKLSEELGVKFSYEHAYRLQEGDELFGNGVDVASNINLKPENSDNINLGAYYYFQPKDKHKFAIETAYFFRNAKDFIYFIPSGGIYSMYNNLAGARINGAELEFRYGYTDLLNFSVNGTYQKAISRQRYEPNRDVLDATYGDRIPNQPWFYANANIEIGKNDIGAKGNRLQLGLSSQFVNWFYLNWESRGSIESKNQIPTQFSHNATVSYTMAKGKYNVAVEVNNFTNELLYDNFRLQKPGRSVFMKLRYFIK</sequence>
<dbReference type="Gene3D" id="2.60.40.1120">
    <property type="entry name" value="Carboxypeptidase-like, regulatory domain"/>
    <property type="match status" value="1"/>
</dbReference>
<organism evidence="11 12">
    <name type="scientific">Pedobacter xixiisoli</name>
    <dbReference type="NCBI Taxonomy" id="1476464"/>
    <lineage>
        <taxon>Bacteria</taxon>
        <taxon>Pseudomonadati</taxon>
        <taxon>Bacteroidota</taxon>
        <taxon>Sphingobacteriia</taxon>
        <taxon>Sphingobacteriales</taxon>
        <taxon>Sphingobacteriaceae</taxon>
        <taxon>Pedobacter</taxon>
    </lineage>
</organism>
<evidence type="ECO:0000313" key="11">
    <source>
        <dbReference type="EMBL" id="SOD17585.1"/>
    </source>
</evidence>
<comment type="similarity">
    <text evidence="8">Belongs to the TonB-dependent receptor family.</text>
</comment>
<evidence type="ECO:0000256" key="2">
    <source>
        <dbReference type="ARBA" id="ARBA00022448"/>
    </source>
</evidence>